<feature type="region of interest" description="Disordered" evidence="1">
    <location>
        <begin position="116"/>
        <end position="148"/>
    </location>
</feature>
<keyword evidence="3" id="KW-1185">Reference proteome</keyword>
<organism evidence="2 3">
    <name type="scientific">Aphis craccivora</name>
    <name type="common">Cowpea aphid</name>
    <dbReference type="NCBI Taxonomy" id="307492"/>
    <lineage>
        <taxon>Eukaryota</taxon>
        <taxon>Metazoa</taxon>
        <taxon>Ecdysozoa</taxon>
        <taxon>Arthropoda</taxon>
        <taxon>Hexapoda</taxon>
        <taxon>Insecta</taxon>
        <taxon>Pterygota</taxon>
        <taxon>Neoptera</taxon>
        <taxon>Paraneoptera</taxon>
        <taxon>Hemiptera</taxon>
        <taxon>Sternorrhyncha</taxon>
        <taxon>Aphidomorpha</taxon>
        <taxon>Aphidoidea</taxon>
        <taxon>Aphididae</taxon>
        <taxon>Aphidini</taxon>
        <taxon>Aphis</taxon>
        <taxon>Aphis</taxon>
    </lineage>
</organism>
<feature type="non-terminal residue" evidence="2">
    <location>
        <position position="148"/>
    </location>
</feature>
<evidence type="ECO:0000256" key="1">
    <source>
        <dbReference type="SAM" id="MobiDB-lite"/>
    </source>
</evidence>
<accession>A0A6G0YW85</accession>
<proteinExistence type="predicted"/>
<dbReference type="AlphaFoldDB" id="A0A6G0YW85"/>
<evidence type="ECO:0000313" key="2">
    <source>
        <dbReference type="EMBL" id="KAF0762153.1"/>
    </source>
</evidence>
<comment type="caution">
    <text evidence="2">The sequence shown here is derived from an EMBL/GenBank/DDBJ whole genome shotgun (WGS) entry which is preliminary data.</text>
</comment>
<evidence type="ECO:0000313" key="3">
    <source>
        <dbReference type="Proteomes" id="UP000478052"/>
    </source>
</evidence>
<protein>
    <submittedName>
        <fullName evidence="2">Protein stand still-like</fullName>
    </submittedName>
</protein>
<feature type="compositionally biased region" description="Polar residues" evidence="1">
    <location>
        <begin position="36"/>
        <end position="45"/>
    </location>
</feature>
<dbReference type="OrthoDB" id="10306273at2759"/>
<feature type="compositionally biased region" description="Polar residues" evidence="1">
    <location>
        <begin position="116"/>
        <end position="138"/>
    </location>
</feature>
<dbReference type="EMBL" id="VUJU01002208">
    <property type="protein sequence ID" value="KAF0762153.1"/>
    <property type="molecule type" value="Genomic_DNA"/>
</dbReference>
<feature type="region of interest" description="Disordered" evidence="1">
    <location>
        <begin position="15"/>
        <end position="48"/>
    </location>
</feature>
<reference evidence="2 3" key="1">
    <citation type="submission" date="2019-08" db="EMBL/GenBank/DDBJ databases">
        <title>Whole genome of Aphis craccivora.</title>
        <authorList>
            <person name="Voronova N.V."/>
            <person name="Shulinski R.S."/>
            <person name="Bandarenka Y.V."/>
            <person name="Zhorov D.G."/>
            <person name="Warner D."/>
        </authorList>
    </citation>
    <scope>NUCLEOTIDE SEQUENCE [LARGE SCALE GENOMIC DNA]</scope>
    <source>
        <strain evidence="2">180601</strain>
        <tissue evidence="2">Whole Body</tissue>
    </source>
</reference>
<dbReference type="Proteomes" id="UP000478052">
    <property type="component" value="Unassembled WGS sequence"/>
</dbReference>
<gene>
    <name evidence="2" type="ORF">FWK35_00011303</name>
</gene>
<name>A0A6G0YW85_APHCR</name>
<sequence length="148" mass="16935">MDKFVTSFRSLKRQYEDNEFETDNPGPSEREREPDIQNNTSSKINETIDEKENYLLDGKFFKKISNTGSKISVTCLNCTKKIIAYSGSTGNLLSHYKHVHPGLMTKLKEYKIEKSTSNSVSKQSKPIQTQLCHSTENSGFKRKCSKEK</sequence>